<accession>A0A1E5IY41</accession>
<dbReference type="RefSeq" id="WP_028764262.1">
    <property type="nucleotide sequence ID" value="NZ_JAWWDQ010000005.1"/>
</dbReference>
<feature type="transmembrane region" description="Helical" evidence="1">
    <location>
        <begin position="61"/>
        <end position="80"/>
    </location>
</feature>
<dbReference type="OrthoDB" id="4960523at2"/>
<dbReference type="EMBL" id="MCBT01000007">
    <property type="protein sequence ID" value="OEG75470.1"/>
    <property type="molecule type" value="Genomic_DNA"/>
</dbReference>
<sequence>MNIISFIFGAPIKPSRQPKRLVADSAELDKFKTHYAEHIEPLTRKFENRRVACLKALRQRIYMSLAMFASVVVIAMLYAARQYVEMPWIFLAVPIIPLVWWCSRPIKRYRNDVKEQVFPKIFRYFGDDFIFSHTHTMSLSTLKRSKLLPSYDDAHFDDYVQGSHNGVEIVINELKLTKEVRRDKRTETETVFRGVMVQLSSHKAFKGHTVVVKSRGGLINFLSSSFKNLSRVKLEDPRFEKQFDVFSTDQIEARYLLTVGFMERLQSLASMFAGKIQCAFYENKLLIMLASRENRFELGSIFNGATFEYEFSQINREMKQLFAMIEVLKLDQDIGL</sequence>
<dbReference type="Proteomes" id="UP000095230">
    <property type="component" value="Unassembled WGS sequence"/>
</dbReference>
<keyword evidence="1" id="KW-0472">Membrane</keyword>
<evidence type="ECO:0000313" key="2">
    <source>
        <dbReference type="EMBL" id="OEG75470.1"/>
    </source>
</evidence>
<dbReference type="STRING" id="23.BEL05_08540"/>
<dbReference type="AlphaFoldDB" id="A0A1E5IY41"/>
<protein>
    <submittedName>
        <fullName evidence="2">Galanin</fullName>
    </submittedName>
</protein>
<proteinExistence type="predicted"/>
<feature type="transmembrane region" description="Helical" evidence="1">
    <location>
        <begin position="86"/>
        <end position="103"/>
    </location>
</feature>
<comment type="caution">
    <text evidence="2">The sequence shown here is derived from an EMBL/GenBank/DDBJ whole genome shotgun (WGS) entry which is preliminary data.</text>
</comment>
<keyword evidence="1" id="KW-1133">Transmembrane helix</keyword>
<dbReference type="Pfam" id="PF11335">
    <property type="entry name" value="DUF3137"/>
    <property type="match status" value="1"/>
</dbReference>
<evidence type="ECO:0000313" key="3">
    <source>
        <dbReference type="Proteomes" id="UP000095230"/>
    </source>
</evidence>
<reference evidence="2 3" key="1">
    <citation type="submission" date="2016-07" db="EMBL/GenBank/DDBJ databases">
        <title>Whole-genome of two Shewanella species isolated from a digestive organ of sea cucumber Apostichopus japonicus Selenka 1867.</title>
        <authorList>
            <person name="Hong H.-H."/>
            <person name="Choi H."/>
            <person name="Cheon S."/>
            <person name="Oh J.-S."/>
            <person name="Lee H.-G."/>
            <person name="Park C."/>
        </authorList>
    </citation>
    <scope>NUCLEOTIDE SEQUENCE [LARGE SCALE GENOMIC DNA]</scope>
    <source>
        <strain evidence="2 3">CSB03KR</strain>
    </source>
</reference>
<keyword evidence="1" id="KW-0812">Transmembrane</keyword>
<organism evidence="2 3">
    <name type="scientific">Shewanella colwelliana</name>
    <name type="common">Alteromonas colwelliana</name>
    <dbReference type="NCBI Taxonomy" id="23"/>
    <lineage>
        <taxon>Bacteria</taxon>
        <taxon>Pseudomonadati</taxon>
        <taxon>Pseudomonadota</taxon>
        <taxon>Gammaproteobacteria</taxon>
        <taxon>Alteromonadales</taxon>
        <taxon>Shewanellaceae</taxon>
        <taxon>Shewanella</taxon>
    </lineage>
</organism>
<gene>
    <name evidence="2" type="ORF">BEL05_08540</name>
</gene>
<evidence type="ECO:0000256" key="1">
    <source>
        <dbReference type="SAM" id="Phobius"/>
    </source>
</evidence>
<name>A0A1E5IY41_SHECO</name>
<dbReference type="InterPro" id="IPR021484">
    <property type="entry name" value="DUF3137"/>
</dbReference>